<organism evidence="1 2">
    <name type="scientific">Scytonema hofmannii PCC 7110</name>
    <dbReference type="NCBI Taxonomy" id="128403"/>
    <lineage>
        <taxon>Bacteria</taxon>
        <taxon>Bacillati</taxon>
        <taxon>Cyanobacteriota</taxon>
        <taxon>Cyanophyceae</taxon>
        <taxon>Nostocales</taxon>
        <taxon>Scytonemataceae</taxon>
        <taxon>Scytonema</taxon>
    </lineage>
</organism>
<sequence>MTKQELATQLPSILANLYTNFFDYYYQLRAKGVNDNKCNQCQKVFSEELDFVDKFETQQDWGDSVRTYALYKLTLI</sequence>
<keyword evidence="2" id="KW-1185">Reference proteome</keyword>
<gene>
    <name evidence="1" type="ORF">WA1_11720</name>
</gene>
<reference evidence="1 2" key="1">
    <citation type="journal article" date="2013" name="Genome Biol. Evol.">
        <title>Genomes of Stigonematalean cyanobacteria (subsection V) and the evolution of oxygenic photosynthesis from prokaryotes to plastids.</title>
        <authorList>
            <person name="Dagan T."/>
            <person name="Roettger M."/>
            <person name="Stucken K."/>
            <person name="Landan G."/>
            <person name="Koch R."/>
            <person name="Major P."/>
            <person name="Gould S.B."/>
            <person name="Goremykin V.V."/>
            <person name="Rippka R."/>
            <person name="Tandeau de Marsac N."/>
            <person name="Gugger M."/>
            <person name="Lockhart P.J."/>
            <person name="Allen J.F."/>
            <person name="Brune I."/>
            <person name="Maus I."/>
            <person name="Puhler A."/>
            <person name="Martin W.F."/>
        </authorList>
    </citation>
    <scope>NUCLEOTIDE SEQUENCE [LARGE SCALE GENOMIC DNA]</scope>
    <source>
        <strain evidence="1 2">PCC 7110</strain>
    </source>
</reference>
<name>A0A139XDP4_9CYAN</name>
<comment type="caution">
    <text evidence="1">The sequence shown here is derived from an EMBL/GenBank/DDBJ whole genome shotgun (WGS) entry which is preliminary data.</text>
</comment>
<protein>
    <submittedName>
        <fullName evidence="1">Uncharacterized protein</fullName>
    </submittedName>
</protein>
<dbReference type="AlphaFoldDB" id="A0A139XDP4"/>
<dbReference type="Proteomes" id="UP000076925">
    <property type="component" value="Unassembled WGS sequence"/>
</dbReference>
<proteinExistence type="predicted"/>
<accession>A0A139XDP4</accession>
<dbReference type="EMBL" id="ANNX02000016">
    <property type="protein sequence ID" value="KYC42796.1"/>
    <property type="molecule type" value="Genomic_DNA"/>
</dbReference>
<evidence type="ECO:0000313" key="1">
    <source>
        <dbReference type="EMBL" id="KYC42796.1"/>
    </source>
</evidence>
<evidence type="ECO:0000313" key="2">
    <source>
        <dbReference type="Proteomes" id="UP000076925"/>
    </source>
</evidence>